<dbReference type="InterPro" id="IPR042197">
    <property type="entry name" value="Apaf_helical"/>
</dbReference>
<sequence>MAGRSGEAYPDPESAADLPEFIDLLGQLRICSGQPSYRTLAARIGPRLRPPQTLSHTTVSDLFQRRRRRLDLDLVLALVRALGVDEPAVARWRTACVRVHSEAKRGGPSGVLRQLPGDLATFTGRRRELAQLLAAVTEPGADRAATAVVRVIEGMGGIGKTRLAVHTAHRLVAAGRCTDAQLYADLRGFDPEQPPADPATVLDAFLRQLGIPGAQIPPGRDARAAMFRDRLHDRDALVLLDNAANEQQVRDLLPAGPDCVVLITSRRSLAGLDGATVQLLGGFSPAEAVALLARIAGADRVAAEPAAAEVIVRACGLLPLAVALVSARLRSRPSWTLAELAAQLDTDPLDLVRAGDRSLRLALDLSYQGLAPPARHLFRSLGLHPGEDFAPCTAAALAGIDEAAARGLLERLQDEHLLLERPGRRYGLHDLVRRYAGELCAEPGFAPAREAAVGRLADWLQLTAAAINTAVSPGNAAVPPPAGGRAARLPHTDPADSPSDRAIAFVGAELDGLAPMLRLITRHGHRTAAWQTSYLLAGALDRIRPVQALAITEAGLDAALLLGDPAAERLMHATYAAHCLNVRRPAEALGHAQRAVELVDRTGPFRSKASSHNILGRTLSQLRRYDEAAAAYAQAVAYYRQAEEPRGLAMALGNLAAPLLCLGRGAEAREVLGEAVELSRAGGDQRGAAYALAGLGGLHLRCGDPAAEAVLGEALAAARAITDRAQEALTLNLWADAATAAGDHATAHQRLGAALAIAQRYHHTEAEASTRLRLGRLALHSEDLPTADTELARAVELWSPSYHAHEEARLQHILGLLARCHGDPAAAERHRRAAAALYRLVHAPEDR</sequence>
<dbReference type="PANTHER" id="PTHR47691">
    <property type="entry name" value="REGULATOR-RELATED"/>
    <property type="match status" value="1"/>
</dbReference>
<reference evidence="2 3" key="1">
    <citation type="submission" date="2019-06" db="EMBL/GenBank/DDBJ databases">
        <title>Sequencing the genomes of 1000 actinobacteria strains.</title>
        <authorList>
            <person name="Klenk H.-P."/>
        </authorList>
    </citation>
    <scope>NUCLEOTIDE SEQUENCE [LARGE SCALE GENOMIC DNA]</scope>
    <source>
        <strain evidence="2 3">DSM 44826</strain>
    </source>
</reference>
<dbReference type="EMBL" id="VIWT01000001">
    <property type="protein sequence ID" value="TWG01296.1"/>
    <property type="molecule type" value="Genomic_DNA"/>
</dbReference>
<organism evidence="2 3">
    <name type="scientific">Kitasatospora viridis</name>
    <dbReference type="NCBI Taxonomy" id="281105"/>
    <lineage>
        <taxon>Bacteria</taxon>
        <taxon>Bacillati</taxon>
        <taxon>Actinomycetota</taxon>
        <taxon>Actinomycetes</taxon>
        <taxon>Kitasatosporales</taxon>
        <taxon>Streptomycetaceae</taxon>
        <taxon>Kitasatospora</taxon>
    </lineage>
</organism>
<dbReference type="PRINTS" id="PR00364">
    <property type="entry name" value="DISEASERSIST"/>
</dbReference>
<keyword evidence="3" id="KW-1185">Reference proteome</keyword>
<evidence type="ECO:0000313" key="3">
    <source>
        <dbReference type="Proteomes" id="UP000317940"/>
    </source>
</evidence>
<dbReference type="Gene3D" id="1.25.40.10">
    <property type="entry name" value="Tetratricopeptide repeat domain"/>
    <property type="match status" value="2"/>
</dbReference>
<dbReference type="Gene3D" id="1.10.8.430">
    <property type="entry name" value="Helical domain of apoptotic protease-activating factors"/>
    <property type="match status" value="1"/>
</dbReference>
<dbReference type="Gene3D" id="3.40.50.300">
    <property type="entry name" value="P-loop containing nucleotide triphosphate hydrolases"/>
    <property type="match status" value="1"/>
</dbReference>
<dbReference type="SUPFAM" id="SSF52540">
    <property type="entry name" value="P-loop containing nucleoside triphosphate hydrolases"/>
    <property type="match status" value="1"/>
</dbReference>
<dbReference type="AlphaFoldDB" id="A0A561UPJ3"/>
<gene>
    <name evidence="2" type="ORF">FHX73_115188</name>
</gene>
<proteinExistence type="predicted"/>
<evidence type="ECO:0000313" key="2">
    <source>
        <dbReference type="EMBL" id="TWG01296.1"/>
    </source>
</evidence>
<dbReference type="Proteomes" id="UP000317940">
    <property type="component" value="Unassembled WGS sequence"/>
</dbReference>
<comment type="caution">
    <text evidence="2">The sequence shown here is derived from an EMBL/GenBank/DDBJ whole genome shotgun (WGS) entry which is preliminary data.</text>
</comment>
<dbReference type="SUPFAM" id="SSF48452">
    <property type="entry name" value="TPR-like"/>
    <property type="match status" value="1"/>
</dbReference>
<accession>A0A561UPJ3</accession>
<evidence type="ECO:0000256" key="1">
    <source>
        <dbReference type="SAM" id="MobiDB-lite"/>
    </source>
</evidence>
<dbReference type="InterPro" id="IPR027417">
    <property type="entry name" value="P-loop_NTPase"/>
</dbReference>
<name>A0A561UPJ3_9ACTN</name>
<dbReference type="PANTHER" id="PTHR47691:SF3">
    <property type="entry name" value="HTH-TYPE TRANSCRIPTIONAL REGULATOR RV0890C-RELATED"/>
    <property type="match status" value="1"/>
</dbReference>
<dbReference type="GO" id="GO:0043531">
    <property type="term" value="F:ADP binding"/>
    <property type="evidence" value="ECO:0007669"/>
    <property type="project" value="InterPro"/>
</dbReference>
<feature type="region of interest" description="Disordered" evidence="1">
    <location>
        <begin position="473"/>
        <end position="498"/>
    </location>
</feature>
<dbReference type="RefSeq" id="WP_170305025.1">
    <property type="nucleotide sequence ID" value="NZ_BAAAMZ010000030.1"/>
</dbReference>
<feature type="compositionally biased region" description="Low complexity" evidence="1">
    <location>
        <begin position="473"/>
        <end position="489"/>
    </location>
</feature>
<protein>
    <submittedName>
        <fullName evidence="2">NB-ARC domain-containing protein</fullName>
    </submittedName>
</protein>
<dbReference type="Pfam" id="PF13424">
    <property type="entry name" value="TPR_12"/>
    <property type="match status" value="1"/>
</dbReference>
<dbReference type="InterPro" id="IPR011990">
    <property type="entry name" value="TPR-like_helical_dom_sf"/>
</dbReference>